<protein>
    <submittedName>
        <fullName evidence="2">Uncharacterized protein</fullName>
    </submittedName>
</protein>
<sequence length="141" mass="15705">MRSCSLVFKLLFIFSFSVVWPTNTLAQTKTCFRSGPNCSSRLQSQNPKRHKCVLSSWVGDDCCREEIRRALMCNPKTGRIVALRLQVPSDRSSALYMKGTLSPLLGELQFLEALVTSGMKQIGGSIPETLSKLVHLTQLVL</sequence>
<keyword evidence="1" id="KW-0732">Signal</keyword>
<comment type="caution">
    <text evidence="2">The sequence shown here is derived from an EMBL/GenBank/DDBJ whole genome shotgun (WGS) entry which is preliminary data.</text>
</comment>
<proteinExistence type="predicted"/>
<feature type="chain" id="PRO_5033022166" evidence="1">
    <location>
        <begin position="27"/>
        <end position="141"/>
    </location>
</feature>
<name>A0A835HMH8_9MAGN</name>
<dbReference type="InterPro" id="IPR032675">
    <property type="entry name" value="LRR_dom_sf"/>
</dbReference>
<gene>
    <name evidence="2" type="ORF">IFM89_015037</name>
</gene>
<evidence type="ECO:0000313" key="3">
    <source>
        <dbReference type="Proteomes" id="UP000631114"/>
    </source>
</evidence>
<dbReference type="OrthoDB" id="676979at2759"/>
<dbReference type="EMBL" id="JADFTS010000006">
    <property type="protein sequence ID" value="KAF9601052.1"/>
    <property type="molecule type" value="Genomic_DNA"/>
</dbReference>
<accession>A0A835HMH8</accession>
<dbReference type="Proteomes" id="UP000631114">
    <property type="component" value="Unassembled WGS sequence"/>
</dbReference>
<evidence type="ECO:0000313" key="2">
    <source>
        <dbReference type="EMBL" id="KAF9601052.1"/>
    </source>
</evidence>
<reference evidence="2 3" key="1">
    <citation type="submission" date="2020-10" db="EMBL/GenBank/DDBJ databases">
        <title>The Coptis chinensis genome and diversification of protoberbering-type alkaloids.</title>
        <authorList>
            <person name="Wang B."/>
            <person name="Shu S."/>
            <person name="Song C."/>
            <person name="Liu Y."/>
        </authorList>
    </citation>
    <scope>NUCLEOTIDE SEQUENCE [LARGE SCALE GENOMIC DNA]</scope>
    <source>
        <strain evidence="2">HL-2020</strain>
        <tissue evidence="2">Leaf</tissue>
    </source>
</reference>
<feature type="signal peptide" evidence="1">
    <location>
        <begin position="1"/>
        <end position="26"/>
    </location>
</feature>
<organism evidence="2 3">
    <name type="scientific">Coptis chinensis</name>
    <dbReference type="NCBI Taxonomy" id="261450"/>
    <lineage>
        <taxon>Eukaryota</taxon>
        <taxon>Viridiplantae</taxon>
        <taxon>Streptophyta</taxon>
        <taxon>Embryophyta</taxon>
        <taxon>Tracheophyta</taxon>
        <taxon>Spermatophyta</taxon>
        <taxon>Magnoliopsida</taxon>
        <taxon>Ranunculales</taxon>
        <taxon>Ranunculaceae</taxon>
        <taxon>Coptidoideae</taxon>
        <taxon>Coptis</taxon>
    </lineage>
</organism>
<evidence type="ECO:0000256" key="1">
    <source>
        <dbReference type="SAM" id="SignalP"/>
    </source>
</evidence>
<dbReference type="Gene3D" id="3.80.10.10">
    <property type="entry name" value="Ribonuclease Inhibitor"/>
    <property type="match status" value="1"/>
</dbReference>
<dbReference type="AlphaFoldDB" id="A0A835HMH8"/>
<keyword evidence="3" id="KW-1185">Reference proteome</keyword>